<comment type="subcellular location">
    <subcellularLocation>
        <location evidence="1">Cell membrane</location>
        <topology evidence="1">Multi-pass membrane protein</topology>
    </subcellularLocation>
</comment>
<keyword evidence="3 6" id="KW-0812">Transmembrane</keyword>
<dbReference type="PANTHER" id="PTHR35007">
    <property type="entry name" value="INTEGRAL MEMBRANE PROTEIN-RELATED"/>
    <property type="match status" value="1"/>
</dbReference>
<dbReference type="Pfam" id="PF00482">
    <property type="entry name" value="T2SSF"/>
    <property type="match status" value="1"/>
</dbReference>
<dbReference type="PANTHER" id="PTHR35007:SF2">
    <property type="entry name" value="PILUS ASSEMBLE PROTEIN"/>
    <property type="match status" value="1"/>
</dbReference>
<feature type="domain" description="Type II secretion system protein GspF" evidence="7">
    <location>
        <begin position="169"/>
        <end position="292"/>
    </location>
</feature>
<dbReference type="AlphaFoldDB" id="A0A7T7S1Y1"/>
<keyword evidence="4 6" id="KW-1133">Transmembrane helix</keyword>
<feature type="transmembrane region" description="Helical" evidence="6">
    <location>
        <begin position="6"/>
        <end position="22"/>
    </location>
</feature>
<feature type="transmembrane region" description="Helical" evidence="6">
    <location>
        <begin position="102"/>
        <end position="119"/>
    </location>
</feature>
<evidence type="ECO:0000256" key="6">
    <source>
        <dbReference type="SAM" id="Phobius"/>
    </source>
</evidence>
<keyword evidence="2" id="KW-1003">Cell membrane</keyword>
<evidence type="ECO:0000256" key="5">
    <source>
        <dbReference type="ARBA" id="ARBA00023136"/>
    </source>
</evidence>
<dbReference type="KEGG" id="awe:JG540_07320"/>
<evidence type="ECO:0000313" key="9">
    <source>
        <dbReference type="Proteomes" id="UP000595895"/>
    </source>
</evidence>
<gene>
    <name evidence="8" type="ORF">JG540_07320</name>
</gene>
<evidence type="ECO:0000256" key="3">
    <source>
        <dbReference type="ARBA" id="ARBA00022692"/>
    </source>
</evidence>
<organism evidence="8 9">
    <name type="scientific">Actinomyces weissii</name>
    <dbReference type="NCBI Taxonomy" id="675090"/>
    <lineage>
        <taxon>Bacteria</taxon>
        <taxon>Bacillati</taxon>
        <taxon>Actinomycetota</taxon>
        <taxon>Actinomycetes</taxon>
        <taxon>Actinomycetales</taxon>
        <taxon>Actinomycetaceae</taxon>
        <taxon>Actinomyces</taxon>
    </lineage>
</organism>
<evidence type="ECO:0000313" key="8">
    <source>
        <dbReference type="EMBL" id="QQM66869.1"/>
    </source>
</evidence>
<keyword evidence="9" id="KW-1185">Reference proteome</keyword>
<evidence type="ECO:0000259" key="7">
    <source>
        <dbReference type="Pfam" id="PF00482"/>
    </source>
</evidence>
<evidence type="ECO:0000256" key="4">
    <source>
        <dbReference type="ARBA" id="ARBA00022989"/>
    </source>
</evidence>
<evidence type="ECO:0000256" key="2">
    <source>
        <dbReference type="ARBA" id="ARBA00022475"/>
    </source>
</evidence>
<name>A0A7T7S1Y1_9ACTO</name>
<dbReference type="Proteomes" id="UP000595895">
    <property type="component" value="Chromosome"/>
</dbReference>
<dbReference type="RefSeq" id="WP_200274985.1">
    <property type="nucleotide sequence ID" value="NZ_CP066802.1"/>
</dbReference>
<dbReference type="InterPro" id="IPR018076">
    <property type="entry name" value="T2SS_GspF_dom"/>
</dbReference>
<feature type="transmembrane region" description="Helical" evidence="6">
    <location>
        <begin position="280"/>
        <end position="300"/>
    </location>
</feature>
<proteinExistence type="predicted"/>
<dbReference type="EMBL" id="CP066802">
    <property type="protein sequence ID" value="QQM66869.1"/>
    <property type="molecule type" value="Genomic_DNA"/>
</dbReference>
<accession>A0A7T7S1Y1</accession>
<protein>
    <submittedName>
        <fullName evidence="8">Type II secretion system F family protein</fullName>
    </submittedName>
</protein>
<sequence length="304" mass="31513">MNLGALAGGGLGIGVLLLLSAWRARRPRLAERVAPYMRFRRGAQAAAGQVPGSRTVSAALLSQVGAAGRFFESIGSSEASVRRRLGRSGTTLTVEEVRLQQVLWAGAAMAVAAGGGLLLRSVRPVNLLAVAVLAVVAAGLGAAARDWWLSQTVSRRQAAIEAQLPDVVELLALVVGAGQGPVAAMERVVGLGQGALIDELALTLADVRAGSTLGAAIGRLDKRVGALSVTRLADAVSAALERGTPLAEVLRAQAADAREASRRHLIEEGGRREIAQMVPVVFLILPITVMFALFPGLLVLRLGL</sequence>
<keyword evidence="5 6" id="KW-0472">Membrane</keyword>
<evidence type="ECO:0000256" key="1">
    <source>
        <dbReference type="ARBA" id="ARBA00004651"/>
    </source>
</evidence>
<dbReference type="GO" id="GO:0005886">
    <property type="term" value="C:plasma membrane"/>
    <property type="evidence" value="ECO:0007669"/>
    <property type="project" value="UniProtKB-SubCell"/>
</dbReference>
<reference evidence="8 9" key="1">
    <citation type="submission" date="2020-12" db="EMBL/GenBank/DDBJ databases">
        <authorList>
            <person name="Zhou J."/>
        </authorList>
    </citation>
    <scope>NUCLEOTIDE SEQUENCE [LARGE SCALE GENOMIC DNA]</scope>
    <source>
        <strain evidence="8 9">CCUG 61299</strain>
    </source>
</reference>
<feature type="transmembrane region" description="Helical" evidence="6">
    <location>
        <begin position="125"/>
        <end position="148"/>
    </location>
</feature>